<feature type="compositionally biased region" description="Basic and acidic residues" evidence="1">
    <location>
        <begin position="11"/>
        <end position="20"/>
    </location>
</feature>
<sequence length="692" mass="77205">MAIHGATAPKELCEPSKTSDGEDPQLGQGGRSCRDCNIQKLRDDSPRDQAPSLVFPEMFGLHGTTTMANRCCFLPGDECRTGQELLQRMDLADSQRCLRGILFNSRPTAQADVNADVPQETEDTCPADLCGPPRPGFINISIGEAFADAAVQPLADMHQIPQERDCVQDGTCHSVISVDSTGAKSNSILALKLEKKDGENGEEDANLLSGKAVLCLQSWCSDRDSTWWQIIVTICYMTGFGVSLALVVLWAYVAFPFQKPEMGFGQNWMFNFVAHPVANYIVARAPVSWFLRLVSWDLESRPSLQKARRPDIARRIDRSLHWAPMVDSVWCACEHALFSLGNVYPVPFSAIISCIPAAFVSVGVAYLVLPAEVRALHNTSNSLKFATCSWARLCAFYGVMLLYTAFFGVVKPEIQMVMSLSVAAVEAFAIKMAAPLGVRWNVPPQIIQEMRTSMRLPVIIFKAMILSEAKGIWVLVTMILPEASQVGGSFLIVLFDLSSYKSEIEKRRMRSSQQFKQGFMGVRHNLMLLQTRIRDITQRCKTMKKQDLQDVTWSHEDVYLLNAITSSFSAIVMLEVCEVMAPAIFILLLLCLRSNTFLGQNSEYFVGLADANVEDSLIRNGYSFLVEAFVLLMTDVCMRAVVGVSFLSFIHLVLRCDFSFWLSTLSMAYVAWLTMMVDHTGHDLKFQFLWLP</sequence>
<evidence type="ECO:0000256" key="2">
    <source>
        <dbReference type="SAM" id="Phobius"/>
    </source>
</evidence>
<name>A0ABP0KW38_9DINO</name>
<keyword evidence="4" id="KW-1185">Reference proteome</keyword>
<feature type="transmembrane region" description="Helical" evidence="2">
    <location>
        <begin position="568"/>
        <end position="592"/>
    </location>
</feature>
<gene>
    <name evidence="3" type="ORF">CCMP2556_LOCUS18158</name>
</gene>
<proteinExistence type="predicted"/>
<feature type="transmembrane region" description="Helical" evidence="2">
    <location>
        <begin position="658"/>
        <end position="677"/>
    </location>
</feature>
<feature type="transmembrane region" description="Helical" evidence="2">
    <location>
        <begin position="416"/>
        <end position="438"/>
    </location>
</feature>
<feature type="region of interest" description="Disordered" evidence="1">
    <location>
        <begin position="1"/>
        <end position="32"/>
    </location>
</feature>
<reference evidence="3 4" key="1">
    <citation type="submission" date="2024-02" db="EMBL/GenBank/DDBJ databases">
        <authorList>
            <person name="Chen Y."/>
            <person name="Shah S."/>
            <person name="Dougan E. K."/>
            <person name="Thang M."/>
            <person name="Chan C."/>
        </authorList>
    </citation>
    <scope>NUCLEOTIDE SEQUENCE [LARGE SCALE GENOMIC DNA]</scope>
</reference>
<organism evidence="3 4">
    <name type="scientific">Durusdinium trenchii</name>
    <dbReference type="NCBI Taxonomy" id="1381693"/>
    <lineage>
        <taxon>Eukaryota</taxon>
        <taxon>Sar</taxon>
        <taxon>Alveolata</taxon>
        <taxon>Dinophyceae</taxon>
        <taxon>Suessiales</taxon>
        <taxon>Symbiodiniaceae</taxon>
        <taxon>Durusdinium</taxon>
    </lineage>
</organism>
<feature type="transmembrane region" description="Helical" evidence="2">
    <location>
        <begin position="227"/>
        <end position="255"/>
    </location>
</feature>
<evidence type="ECO:0000256" key="1">
    <source>
        <dbReference type="SAM" id="MobiDB-lite"/>
    </source>
</evidence>
<evidence type="ECO:0000313" key="3">
    <source>
        <dbReference type="EMBL" id="CAK9031107.1"/>
    </source>
</evidence>
<protein>
    <submittedName>
        <fullName evidence="3">Uncharacterized protein</fullName>
    </submittedName>
</protein>
<accession>A0ABP0KW38</accession>
<keyword evidence="2" id="KW-0812">Transmembrane</keyword>
<evidence type="ECO:0000313" key="4">
    <source>
        <dbReference type="Proteomes" id="UP001642484"/>
    </source>
</evidence>
<keyword evidence="2" id="KW-0472">Membrane</keyword>
<feature type="transmembrane region" description="Helical" evidence="2">
    <location>
        <begin position="348"/>
        <end position="369"/>
    </location>
</feature>
<comment type="caution">
    <text evidence="3">The sequence shown here is derived from an EMBL/GenBank/DDBJ whole genome shotgun (WGS) entry which is preliminary data.</text>
</comment>
<dbReference type="Proteomes" id="UP001642484">
    <property type="component" value="Unassembled WGS sequence"/>
</dbReference>
<feature type="transmembrane region" description="Helical" evidence="2">
    <location>
        <begin position="390"/>
        <end position="410"/>
    </location>
</feature>
<dbReference type="EMBL" id="CAXAMN010010213">
    <property type="protein sequence ID" value="CAK9031107.1"/>
    <property type="molecule type" value="Genomic_DNA"/>
</dbReference>
<keyword evidence="2" id="KW-1133">Transmembrane helix</keyword>